<sequence>MRHVSIKLLRVFVLFMEYRDLQTVAAWAQVRPPTVAYSLSRLRDITRDPLFVNRSGTLEPTPFAVKLERAARQILDKWMEVAQPRDAREIGADAGRRVFVGFSPSIGDPVITYILTALYENFPGHSFSACSVTAHSAIHKTFEAGELHCAFMVDGVDMQDSVVPLNIMATPRRLVSADRCRENGLAGRDWILLQEDCESSSPLRAFLMRHVSHCRETVVPSWQSQISLMHSAGGFCPILDFNVPLVTSDGKTQVLAPPADFPTWATVHFLMPRDAPNDVPLRDIMEVGASVLRDPPKAVESGRRARPSAPLVPVV</sequence>
<comment type="similarity">
    <text evidence="1">Belongs to the LysR transcriptional regulatory family.</text>
</comment>
<dbReference type="PANTHER" id="PTHR30118">
    <property type="entry name" value="HTH-TYPE TRANSCRIPTIONAL REGULATOR LEUO-RELATED"/>
    <property type="match status" value="1"/>
</dbReference>
<keyword evidence="2" id="KW-0805">Transcription regulation</keyword>
<accession>A0ABN7ZL05</accession>
<dbReference type="SUPFAM" id="SSF46785">
    <property type="entry name" value="Winged helix' DNA-binding domain"/>
    <property type="match status" value="1"/>
</dbReference>
<evidence type="ECO:0000313" key="5">
    <source>
        <dbReference type="EMBL" id="CAG9185670.1"/>
    </source>
</evidence>
<evidence type="ECO:0000256" key="3">
    <source>
        <dbReference type="ARBA" id="ARBA00023125"/>
    </source>
</evidence>
<dbReference type="Gene3D" id="1.10.10.10">
    <property type="entry name" value="Winged helix-like DNA-binding domain superfamily/Winged helix DNA-binding domain"/>
    <property type="match status" value="1"/>
</dbReference>
<evidence type="ECO:0000256" key="2">
    <source>
        <dbReference type="ARBA" id="ARBA00023015"/>
    </source>
</evidence>
<name>A0ABN7ZL05_9BURK</name>
<dbReference type="RefSeq" id="WP_223995014.1">
    <property type="nucleotide sequence ID" value="NZ_CAJZAG010000015.1"/>
</dbReference>
<dbReference type="InterPro" id="IPR036388">
    <property type="entry name" value="WH-like_DNA-bd_sf"/>
</dbReference>
<organism evidence="5 6">
    <name type="scientific">Cupriavidus pampae</name>
    <dbReference type="NCBI Taxonomy" id="659251"/>
    <lineage>
        <taxon>Bacteria</taxon>
        <taxon>Pseudomonadati</taxon>
        <taxon>Pseudomonadota</taxon>
        <taxon>Betaproteobacteria</taxon>
        <taxon>Burkholderiales</taxon>
        <taxon>Burkholderiaceae</taxon>
        <taxon>Cupriavidus</taxon>
    </lineage>
</organism>
<gene>
    <name evidence="5" type="ORF">LMG32289_06041</name>
</gene>
<dbReference type="InterPro" id="IPR036390">
    <property type="entry name" value="WH_DNA-bd_sf"/>
</dbReference>
<dbReference type="Proteomes" id="UP000706525">
    <property type="component" value="Unassembled WGS sequence"/>
</dbReference>
<dbReference type="InterPro" id="IPR050389">
    <property type="entry name" value="LysR-type_TF"/>
</dbReference>
<keyword evidence="4" id="KW-0804">Transcription</keyword>
<dbReference type="PANTHER" id="PTHR30118:SF15">
    <property type="entry name" value="TRANSCRIPTIONAL REGULATORY PROTEIN"/>
    <property type="match status" value="1"/>
</dbReference>
<evidence type="ECO:0000313" key="6">
    <source>
        <dbReference type="Proteomes" id="UP000706525"/>
    </source>
</evidence>
<evidence type="ECO:0008006" key="7">
    <source>
        <dbReference type="Google" id="ProtNLM"/>
    </source>
</evidence>
<reference evidence="5 6" key="1">
    <citation type="submission" date="2021-08" db="EMBL/GenBank/DDBJ databases">
        <authorList>
            <person name="Peeters C."/>
        </authorList>
    </citation>
    <scope>NUCLEOTIDE SEQUENCE [LARGE SCALE GENOMIC DNA]</scope>
    <source>
        <strain evidence="5 6">LMG 32289</strain>
    </source>
</reference>
<dbReference type="SUPFAM" id="SSF53850">
    <property type="entry name" value="Periplasmic binding protein-like II"/>
    <property type="match status" value="1"/>
</dbReference>
<comment type="caution">
    <text evidence="5">The sequence shown here is derived from an EMBL/GenBank/DDBJ whole genome shotgun (WGS) entry which is preliminary data.</text>
</comment>
<evidence type="ECO:0000256" key="4">
    <source>
        <dbReference type="ARBA" id="ARBA00023163"/>
    </source>
</evidence>
<keyword evidence="3" id="KW-0238">DNA-binding</keyword>
<protein>
    <recommendedName>
        <fullName evidence="7">LysR family transcriptional regulator</fullName>
    </recommendedName>
</protein>
<keyword evidence="6" id="KW-1185">Reference proteome</keyword>
<dbReference type="EMBL" id="CAJZAG010000015">
    <property type="protein sequence ID" value="CAG9185670.1"/>
    <property type="molecule type" value="Genomic_DNA"/>
</dbReference>
<proteinExistence type="inferred from homology"/>
<evidence type="ECO:0000256" key="1">
    <source>
        <dbReference type="ARBA" id="ARBA00009437"/>
    </source>
</evidence>